<name>A0ACB9CQT7_CICIN</name>
<comment type="caution">
    <text evidence="1">The sequence shown here is derived from an EMBL/GenBank/DDBJ whole genome shotgun (WGS) entry which is preliminary data.</text>
</comment>
<evidence type="ECO:0000313" key="1">
    <source>
        <dbReference type="EMBL" id="KAI3736679.1"/>
    </source>
</evidence>
<reference evidence="2" key="1">
    <citation type="journal article" date="2022" name="Mol. Ecol. Resour.">
        <title>The genomes of chicory, endive, great burdock and yacon provide insights into Asteraceae palaeo-polyploidization history and plant inulin production.</title>
        <authorList>
            <person name="Fan W."/>
            <person name="Wang S."/>
            <person name="Wang H."/>
            <person name="Wang A."/>
            <person name="Jiang F."/>
            <person name="Liu H."/>
            <person name="Zhao H."/>
            <person name="Xu D."/>
            <person name="Zhang Y."/>
        </authorList>
    </citation>
    <scope>NUCLEOTIDE SEQUENCE [LARGE SCALE GENOMIC DNA]</scope>
    <source>
        <strain evidence="2">cv. Punajuju</strain>
    </source>
</reference>
<evidence type="ECO:0000313" key="2">
    <source>
        <dbReference type="Proteomes" id="UP001055811"/>
    </source>
</evidence>
<sequence length="80" mass="9363">MLCWFVDFYVILNAFAWNVSMIFAKILKMVCWCHFHFHFVSISSWVHLVDFDLAWEFAVGVLISFGYLGIKSIIAMEYGS</sequence>
<dbReference type="Proteomes" id="UP001055811">
    <property type="component" value="Linkage Group LG05"/>
</dbReference>
<protein>
    <submittedName>
        <fullName evidence="1">Uncharacterized protein</fullName>
    </submittedName>
</protein>
<accession>A0ACB9CQT7</accession>
<organism evidence="1 2">
    <name type="scientific">Cichorium intybus</name>
    <name type="common">Chicory</name>
    <dbReference type="NCBI Taxonomy" id="13427"/>
    <lineage>
        <taxon>Eukaryota</taxon>
        <taxon>Viridiplantae</taxon>
        <taxon>Streptophyta</taxon>
        <taxon>Embryophyta</taxon>
        <taxon>Tracheophyta</taxon>
        <taxon>Spermatophyta</taxon>
        <taxon>Magnoliopsida</taxon>
        <taxon>eudicotyledons</taxon>
        <taxon>Gunneridae</taxon>
        <taxon>Pentapetalae</taxon>
        <taxon>asterids</taxon>
        <taxon>campanulids</taxon>
        <taxon>Asterales</taxon>
        <taxon>Asteraceae</taxon>
        <taxon>Cichorioideae</taxon>
        <taxon>Cichorieae</taxon>
        <taxon>Cichoriinae</taxon>
        <taxon>Cichorium</taxon>
    </lineage>
</organism>
<proteinExistence type="predicted"/>
<keyword evidence="2" id="KW-1185">Reference proteome</keyword>
<reference evidence="1 2" key="2">
    <citation type="journal article" date="2022" name="Mol. Ecol. Resour.">
        <title>The genomes of chicory, endive, great burdock and yacon provide insights into Asteraceae paleo-polyploidization history and plant inulin production.</title>
        <authorList>
            <person name="Fan W."/>
            <person name="Wang S."/>
            <person name="Wang H."/>
            <person name="Wang A."/>
            <person name="Jiang F."/>
            <person name="Liu H."/>
            <person name="Zhao H."/>
            <person name="Xu D."/>
            <person name="Zhang Y."/>
        </authorList>
    </citation>
    <scope>NUCLEOTIDE SEQUENCE [LARGE SCALE GENOMIC DNA]</scope>
    <source>
        <strain evidence="2">cv. Punajuju</strain>
        <tissue evidence="1">Leaves</tissue>
    </source>
</reference>
<gene>
    <name evidence="1" type="ORF">L2E82_26634</name>
</gene>
<dbReference type="EMBL" id="CM042013">
    <property type="protein sequence ID" value="KAI3736679.1"/>
    <property type="molecule type" value="Genomic_DNA"/>
</dbReference>